<dbReference type="PANTHER" id="PTHR48098">
    <property type="entry name" value="ENTEROCHELIN ESTERASE-RELATED"/>
    <property type="match status" value="1"/>
</dbReference>
<dbReference type="Gene3D" id="3.40.50.1820">
    <property type="entry name" value="alpha/beta hydrolase"/>
    <property type="match status" value="1"/>
</dbReference>
<feature type="signal peptide" evidence="2">
    <location>
        <begin position="1"/>
        <end position="19"/>
    </location>
</feature>
<dbReference type="AlphaFoldDB" id="A0A9D1P217"/>
<feature type="region of interest" description="Disordered" evidence="1">
    <location>
        <begin position="25"/>
        <end position="60"/>
    </location>
</feature>
<keyword evidence="2" id="KW-0732">Signal</keyword>
<dbReference type="InterPro" id="IPR000801">
    <property type="entry name" value="Esterase-like"/>
</dbReference>
<name>A0A9D1P217_9FIRM</name>
<dbReference type="InterPro" id="IPR050583">
    <property type="entry name" value="Mycobacterial_A85_antigen"/>
</dbReference>
<evidence type="ECO:0000256" key="2">
    <source>
        <dbReference type="SAM" id="SignalP"/>
    </source>
</evidence>
<dbReference type="InterPro" id="IPR029058">
    <property type="entry name" value="AB_hydrolase_fold"/>
</dbReference>
<proteinExistence type="predicted"/>
<dbReference type="SUPFAM" id="SSF53474">
    <property type="entry name" value="alpha/beta-Hydrolases"/>
    <property type="match status" value="1"/>
</dbReference>
<protein>
    <submittedName>
        <fullName evidence="3">Glycoside hydrolase</fullName>
    </submittedName>
</protein>
<sequence>MKRSILIFSFLLLLVFCMAGCSQERQPQENTNTSRTTEQSTEENAEQQPESPAENTGQEQTEYIGAVPEEYFAASGHAGRVEEITYYSRDYTDDSRPAIQKTAYVYLPYGYDETDLNTRYDILYLMHGWTMTAGDFFDEAQSGIVPMLDHMIENGDIPPVIVVCATFDAQNQSQSFSRSVEELSVFHNDLRENLMPYIESRYHTYALNVRPEGFQASRAHRAFGGFSLGAVTTWYQFIYNLDYIQYFLPMSGDCWIMGTYGGRYYPVETVDYLENMLAEGGYEERDFRIYQGIGTDDPIWDQTDSQIQEMFTRSTFTPENLHYAIIEGGRHDIDACERYIYYALQDFFGEKTAAQ</sequence>
<evidence type="ECO:0000313" key="3">
    <source>
        <dbReference type="EMBL" id="HIV25051.1"/>
    </source>
</evidence>
<feature type="chain" id="PRO_5039124838" evidence="2">
    <location>
        <begin position="20"/>
        <end position="355"/>
    </location>
</feature>
<evidence type="ECO:0000313" key="4">
    <source>
        <dbReference type="Proteomes" id="UP000824169"/>
    </source>
</evidence>
<accession>A0A9D1P217</accession>
<dbReference type="PANTHER" id="PTHR48098:SF6">
    <property type="entry name" value="FERRI-BACILLIBACTIN ESTERASE BESA"/>
    <property type="match status" value="1"/>
</dbReference>
<keyword evidence="3" id="KW-0378">Hydrolase</keyword>
<feature type="compositionally biased region" description="Polar residues" evidence="1">
    <location>
        <begin position="46"/>
        <end position="60"/>
    </location>
</feature>
<evidence type="ECO:0000256" key="1">
    <source>
        <dbReference type="SAM" id="MobiDB-lite"/>
    </source>
</evidence>
<dbReference type="EMBL" id="DVOO01000013">
    <property type="protein sequence ID" value="HIV25051.1"/>
    <property type="molecule type" value="Genomic_DNA"/>
</dbReference>
<dbReference type="Pfam" id="PF00756">
    <property type="entry name" value="Esterase"/>
    <property type="match status" value="1"/>
</dbReference>
<reference evidence="3" key="2">
    <citation type="journal article" date="2021" name="PeerJ">
        <title>Extensive microbial diversity within the chicken gut microbiome revealed by metagenomics and culture.</title>
        <authorList>
            <person name="Gilroy R."/>
            <person name="Ravi A."/>
            <person name="Getino M."/>
            <person name="Pursley I."/>
            <person name="Horton D.L."/>
            <person name="Alikhan N.F."/>
            <person name="Baker D."/>
            <person name="Gharbi K."/>
            <person name="Hall N."/>
            <person name="Watson M."/>
            <person name="Adriaenssens E.M."/>
            <person name="Foster-Nyarko E."/>
            <person name="Jarju S."/>
            <person name="Secka A."/>
            <person name="Antonio M."/>
            <person name="Oren A."/>
            <person name="Chaudhuri R.R."/>
            <person name="La Ragione R."/>
            <person name="Hildebrand F."/>
            <person name="Pallen M.J."/>
        </authorList>
    </citation>
    <scope>NUCLEOTIDE SEQUENCE</scope>
    <source>
        <strain evidence="3">CHK188-20938</strain>
    </source>
</reference>
<comment type="caution">
    <text evidence="3">The sequence shown here is derived from an EMBL/GenBank/DDBJ whole genome shotgun (WGS) entry which is preliminary data.</text>
</comment>
<feature type="compositionally biased region" description="Polar residues" evidence="1">
    <location>
        <begin position="25"/>
        <end position="39"/>
    </location>
</feature>
<dbReference type="Proteomes" id="UP000824169">
    <property type="component" value="Unassembled WGS sequence"/>
</dbReference>
<organism evidence="3 4">
    <name type="scientific">Candidatus Scatomonas pullistercoris</name>
    <dbReference type="NCBI Taxonomy" id="2840920"/>
    <lineage>
        <taxon>Bacteria</taxon>
        <taxon>Bacillati</taxon>
        <taxon>Bacillota</taxon>
        <taxon>Clostridia</taxon>
        <taxon>Lachnospirales</taxon>
        <taxon>Lachnospiraceae</taxon>
        <taxon>Lachnospiraceae incertae sedis</taxon>
        <taxon>Candidatus Scatomonas</taxon>
    </lineage>
</organism>
<gene>
    <name evidence="3" type="ORF">IAB71_04565</name>
</gene>
<dbReference type="GO" id="GO:0016787">
    <property type="term" value="F:hydrolase activity"/>
    <property type="evidence" value="ECO:0007669"/>
    <property type="project" value="UniProtKB-KW"/>
</dbReference>
<reference evidence="3" key="1">
    <citation type="submission" date="2020-10" db="EMBL/GenBank/DDBJ databases">
        <authorList>
            <person name="Gilroy R."/>
        </authorList>
    </citation>
    <scope>NUCLEOTIDE SEQUENCE</scope>
    <source>
        <strain evidence="3">CHK188-20938</strain>
    </source>
</reference>